<dbReference type="AlphaFoldDB" id="A0A1A6A3T1"/>
<dbReference type="Proteomes" id="UP000078595">
    <property type="component" value="Chromosome 6"/>
</dbReference>
<evidence type="ECO:0000313" key="3">
    <source>
        <dbReference type="Proteomes" id="UP000078595"/>
    </source>
</evidence>
<name>A0A1A6A3T1_9TREE</name>
<dbReference type="VEuPathDB" id="FungiDB:I303_05574"/>
<gene>
    <name evidence="1" type="ORF">I303_05574</name>
    <name evidence="2" type="ORF">I303_104981</name>
</gene>
<organism evidence="1">
    <name type="scientific">Kwoniella dejecticola CBS 10117</name>
    <dbReference type="NCBI Taxonomy" id="1296121"/>
    <lineage>
        <taxon>Eukaryota</taxon>
        <taxon>Fungi</taxon>
        <taxon>Dikarya</taxon>
        <taxon>Basidiomycota</taxon>
        <taxon>Agaricomycotina</taxon>
        <taxon>Tremellomycetes</taxon>
        <taxon>Tremellales</taxon>
        <taxon>Cryptococcaceae</taxon>
        <taxon>Kwoniella</taxon>
    </lineage>
</organism>
<dbReference type="GeneID" id="28969273"/>
<reference evidence="2" key="2">
    <citation type="submission" date="2013-07" db="EMBL/GenBank/DDBJ databases">
        <authorList>
            <consortium name="The Broad Institute Genome Sequencing Platform"/>
            <person name="Cuomo C."/>
            <person name="Litvintseva A."/>
            <person name="Chen Y."/>
            <person name="Heitman J."/>
            <person name="Sun S."/>
            <person name="Springer D."/>
            <person name="Dromer F."/>
            <person name="Young S.K."/>
            <person name="Zeng Q."/>
            <person name="Gargeya S."/>
            <person name="Fitzgerald M."/>
            <person name="Abouelleil A."/>
            <person name="Alvarado L."/>
            <person name="Berlin A.M."/>
            <person name="Chapman S.B."/>
            <person name="Dewar J."/>
            <person name="Goldberg J."/>
            <person name="Griggs A."/>
            <person name="Gujja S."/>
            <person name="Hansen M."/>
            <person name="Howarth C."/>
            <person name="Imamovic A."/>
            <person name="Larimer J."/>
            <person name="McCowan C."/>
            <person name="Murphy C."/>
            <person name="Pearson M."/>
            <person name="Priest M."/>
            <person name="Roberts A."/>
            <person name="Saif S."/>
            <person name="Shea T."/>
            <person name="Sykes S."/>
            <person name="Wortman J."/>
            <person name="Nusbaum C."/>
            <person name="Birren B."/>
        </authorList>
    </citation>
    <scope>NUCLEOTIDE SEQUENCE</scope>
    <source>
        <strain evidence="2">CBS 10117</strain>
    </source>
</reference>
<reference evidence="1" key="1">
    <citation type="submission" date="2013-07" db="EMBL/GenBank/DDBJ databases">
        <title>The Genome Sequence of Cryptococcus dejecticola CBS10117.</title>
        <authorList>
            <consortium name="The Broad Institute Genome Sequencing Platform"/>
            <person name="Cuomo C."/>
            <person name="Litvintseva A."/>
            <person name="Chen Y."/>
            <person name="Heitman J."/>
            <person name="Sun S."/>
            <person name="Springer D."/>
            <person name="Dromer F."/>
            <person name="Young S.K."/>
            <person name="Zeng Q."/>
            <person name="Gargeya S."/>
            <person name="Fitzgerald M."/>
            <person name="Abouelleil A."/>
            <person name="Alvarado L."/>
            <person name="Berlin A.M."/>
            <person name="Chapman S.B."/>
            <person name="Dewar J."/>
            <person name="Goldberg J."/>
            <person name="Griggs A."/>
            <person name="Gujja S."/>
            <person name="Hansen M."/>
            <person name="Howarth C."/>
            <person name="Imamovic A."/>
            <person name="Larimer J."/>
            <person name="McCowan C."/>
            <person name="Murphy C."/>
            <person name="Pearson M."/>
            <person name="Priest M."/>
            <person name="Roberts A."/>
            <person name="Saif S."/>
            <person name="Shea T."/>
            <person name="Sykes S."/>
            <person name="Wortman J."/>
            <person name="Nusbaum C."/>
            <person name="Birren B."/>
        </authorList>
    </citation>
    <scope>NUCLEOTIDE SEQUENCE [LARGE SCALE GENOMIC DNA]</scope>
    <source>
        <strain evidence="1">CBS 10117</strain>
    </source>
</reference>
<protein>
    <submittedName>
        <fullName evidence="1">Uncharacterized protein</fullName>
    </submittedName>
</protein>
<dbReference type="KEGG" id="kdj:28969273"/>
<keyword evidence="3" id="KW-1185">Reference proteome</keyword>
<accession>A0A1A6A3T1</accession>
<evidence type="ECO:0000313" key="1">
    <source>
        <dbReference type="EMBL" id="OBR84715.1"/>
    </source>
</evidence>
<evidence type="ECO:0000313" key="2">
    <source>
        <dbReference type="EMBL" id="WWC62385.1"/>
    </source>
</evidence>
<sequence length="118" mass="13311">MSNTSFAGTSNHSQNYVQEFMRFVPDYVDAKDTRVQESIDRYTMMTAKFILSEGVTTDNPSLGDFKNEIKTYLSWLGTENEARALDQVRDYEAQLNAALGRRRVDIASARGELDGLMG</sequence>
<dbReference type="RefSeq" id="XP_018262557.1">
    <property type="nucleotide sequence ID" value="XM_018408866.1"/>
</dbReference>
<reference evidence="2" key="3">
    <citation type="submission" date="2024-02" db="EMBL/GenBank/DDBJ databases">
        <title>Comparative genomics of Cryptococcus and Kwoniella reveals pathogenesis evolution and contrasting modes of karyotype evolution via chromosome fusion or intercentromeric recombination.</title>
        <authorList>
            <person name="Coelho M.A."/>
            <person name="David-Palma M."/>
            <person name="Shea T."/>
            <person name="Bowers K."/>
            <person name="McGinley-Smith S."/>
            <person name="Mohammad A.W."/>
            <person name="Gnirke A."/>
            <person name="Yurkov A.M."/>
            <person name="Nowrousian M."/>
            <person name="Sun S."/>
            <person name="Cuomo C.A."/>
            <person name="Heitman J."/>
        </authorList>
    </citation>
    <scope>NUCLEOTIDE SEQUENCE</scope>
    <source>
        <strain evidence="2">CBS 10117</strain>
    </source>
</reference>
<proteinExistence type="predicted"/>
<dbReference type="EMBL" id="KI894032">
    <property type="protein sequence ID" value="OBR84715.1"/>
    <property type="molecule type" value="Genomic_DNA"/>
</dbReference>
<dbReference type="EMBL" id="CP144535">
    <property type="protein sequence ID" value="WWC62385.1"/>
    <property type="molecule type" value="Genomic_DNA"/>
</dbReference>